<dbReference type="Proteomes" id="UP000245073">
    <property type="component" value="Unassembled WGS sequence"/>
</dbReference>
<dbReference type="RefSeq" id="WP_109102638.1">
    <property type="nucleotide sequence ID" value="NZ_QDKQ01000067.1"/>
</dbReference>
<organism evidence="1 2">
    <name type="scientific">Caulobacter endophyticus</name>
    <dbReference type="NCBI Taxonomy" id="2172652"/>
    <lineage>
        <taxon>Bacteria</taxon>
        <taxon>Pseudomonadati</taxon>
        <taxon>Pseudomonadota</taxon>
        <taxon>Alphaproteobacteria</taxon>
        <taxon>Caulobacterales</taxon>
        <taxon>Caulobacteraceae</taxon>
        <taxon>Caulobacter</taxon>
    </lineage>
</organism>
<proteinExistence type="predicted"/>
<dbReference type="EMBL" id="QDKQ01000067">
    <property type="protein sequence ID" value="PVM83804.1"/>
    <property type="molecule type" value="Genomic_DNA"/>
</dbReference>
<name>A0A2T9JJE5_9CAUL</name>
<reference evidence="1 2" key="1">
    <citation type="submission" date="2018-04" db="EMBL/GenBank/DDBJ databases">
        <title>The genome sequence of Caulobacter sp. 744.</title>
        <authorList>
            <person name="Gao J."/>
            <person name="Sun J."/>
        </authorList>
    </citation>
    <scope>NUCLEOTIDE SEQUENCE [LARGE SCALE GENOMIC DNA]</scope>
    <source>
        <strain evidence="1 2">774</strain>
    </source>
</reference>
<evidence type="ECO:0000313" key="2">
    <source>
        <dbReference type="Proteomes" id="UP000245073"/>
    </source>
</evidence>
<comment type="caution">
    <text evidence="1">The sequence shown here is derived from an EMBL/GenBank/DDBJ whole genome shotgun (WGS) entry which is preliminary data.</text>
</comment>
<keyword evidence="2" id="KW-1185">Reference proteome</keyword>
<protein>
    <submittedName>
        <fullName evidence="1">Uncharacterized protein</fullName>
    </submittedName>
</protein>
<gene>
    <name evidence="1" type="ORF">DDF67_20245</name>
</gene>
<accession>A0A2T9JJE5</accession>
<dbReference type="AlphaFoldDB" id="A0A2T9JJE5"/>
<sequence length="104" mass="11476">MSKPIDVERLRSAALALRAAIQAQMPSDPYVQQFFRALEPWLQRAEAGKISTAVELNEAPNPYRFLDDGLQGYGALEEAYAEFNGLLTGADDETLEFLRGLGLS</sequence>
<evidence type="ECO:0000313" key="1">
    <source>
        <dbReference type="EMBL" id="PVM83804.1"/>
    </source>
</evidence>